<evidence type="ECO:0000256" key="1">
    <source>
        <dbReference type="SAM" id="MobiDB-lite"/>
    </source>
</evidence>
<gene>
    <name evidence="3" type="ORF">AMAG_15919</name>
</gene>
<feature type="region of interest" description="Disordered" evidence="1">
    <location>
        <begin position="44"/>
        <end position="81"/>
    </location>
</feature>
<sequence>MTRLQILHLALVSALLALAVMTPAVHGAAIVVPGADAVGLAKYSSGGSGKGDYRKQDLAKDDDVTRVSRPRRAVGRDETEPKEAFAQDENVVRVDNLNAAPRVGHFKTGTDGGNSLVGRIKAGIIKAGSIMAGQ</sequence>
<dbReference type="VEuPathDB" id="FungiDB:AMAG_15919"/>
<feature type="compositionally biased region" description="Basic and acidic residues" evidence="1">
    <location>
        <begin position="51"/>
        <end position="66"/>
    </location>
</feature>
<organism evidence="3 4">
    <name type="scientific">Allomyces macrogynus (strain ATCC 38327)</name>
    <name type="common">Allomyces javanicus var. macrogynus</name>
    <dbReference type="NCBI Taxonomy" id="578462"/>
    <lineage>
        <taxon>Eukaryota</taxon>
        <taxon>Fungi</taxon>
        <taxon>Fungi incertae sedis</taxon>
        <taxon>Blastocladiomycota</taxon>
        <taxon>Blastocladiomycetes</taxon>
        <taxon>Blastocladiales</taxon>
        <taxon>Blastocladiaceae</taxon>
        <taxon>Allomyces</taxon>
    </lineage>
</organism>
<protein>
    <submittedName>
        <fullName evidence="3">Uncharacterized protein</fullName>
    </submittedName>
</protein>
<accession>A0A0L0TB64</accession>
<evidence type="ECO:0000313" key="4">
    <source>
        <dbReference type="Proteomes" id="UP000054350"/>
    </source>
</evidence>
<keyword evidence="4" id="KW-1185">Reference proteome</keyword>
<dbReference type="Proteomes" id="UP000054350">
    <property type="component" value="Unassembled WGS sequence"/>
</dbReference>
<evidence type="ECO:0000313" key="3">
    <source>
        <dbReference type="EMBL" id="KNE71977.1"/>
    </source>
</evidence>
<feature type="signal peptide" evidence="2">
    <location>
        <begin position="1"/>
        <end position="27"/>
    </location>
</feature>
<feature type="chain" id="PRO_5005548237" evidence="2">
    <location>
        <begin position="28"/>
        <end position="134"/>
    </location>
</feature>
<dbReference type="OrthoDB" id="10571957at2759"/>
<reference evidence="3 4" key="1">
    <citation type="submission" date="2009-11" db="EMBL/GenBank/DDBJ databases">
        <title>Annotation of Allomyces macrogynus ATCC 38327.</title>
        <authorList>
            <consortium name="The Broad Institute Genome Sequencing Platform"/>
            <person name="Russ C."/>
            <person name="Cuomo C."/>
            <person name="Burger G."/>
            <person name="Gray M.W."/>
            <person name="Holland P.W.H."/>
            <person name="King N."/>
            <person name="Lang F.B.F."/>
            <person name="Roger A.J."/>
            <person name="Ruiz-Trillo I."/>
            <person name="Young S.K."/>
            <person name="Zeng Q."/>
            <person name="Gargeya S."/>
            <person name="Fitzgerald M."/>
            <person name="Haas B."/>
            <person name="Abouelleil A."/>
            <person name="Alvarado L."/>
            <person name="Arachchi H.M."/>
            <person name="Berlin A."/>
            <person name="Chapman S.B."/>
            <person name="Gearin G."/>
            <person name="Goldberg J."/>
            <person name="Griggs A."/>
            <person name="Gujja S."/>
            <person name="Hansen M."/>
            <person name="Heiman D."/>
            <person name="Howarth C."/>
            <person name="Larimer J."/>
            <person name="Lui A."/>
            <person name="MacDonald P.J.P."/>
            <person name="McCowen C."/>
            <person name="Montmayeur A."/>
            <person name="Murphy C."/>
            <person name="Neiman D."/>
            <person name="Pearson M."/>
            <person name="Priest M."/>
            <person name="Roberts A."/>
            <person name="Saif S."/>
            <person name="Shea T."/>
            <person name="Sisk P."/>
            <person name="Stolte C."/>
            <person name="Sykes S."/>
            <person name="Wortman J."/>
            <person name="Nusbaum C."/>
            <person name="Birren B."/>
        </authorList>
    </citation>
    <scope>NUCLEOTIDE SEQUENCE [LARGE SCALE GENOMIC DNA]</scope>
    <source>
        <strain evidence="3 4">ATCC 38327</strain>
    </source>
</reference>
<name>A0A0L0TB64_ALLM3</name>
<keyword evidence="2" id="KW-0732">Signal</keyword>
<proteinExistence type="predicted"/>
<dbReference type="AlphaFoldDB" id="A0A0L0TB64"/>
<dbReference type="EMBL" id="GG745376">
    <property type="protein sequence ID" value="KNE71977.1"/>
    <property type="molecule type" value="Genomic_DNA"/>
</dbReference>
<reference evidence="4" key="2">
    <citation type="submission" date="2009-11" db="EMBL/GenBank/DDBJ databases">
        <title>The Genome Sequence of Allomyces macrogynus strain ATCC 38327.</title>
        <authorList>
            <consortium name="The Broad Institute Genome Sequencing Platform"/>
            <person name="Russ C."/>
            <person name="Cuomo C."/>
            <person name="Shea T."/>
            <person name="Young S.K."/>
            <person name="Zeng Q."/>
            <person name="Koehrsen M."/>
            <person name="Haas B."/>
            <person name="Borodovsky M."/>
            <person name="Guigo R."/>
            <person name="Alvarado L."/>
            <person name="Berlin A."/>
            <person name="Borenstein D."/>
            <person name="Chen Z."/>
            <person name="Engels R."/>
            <person name="Freedman E."/>
            <person name="Gellesch M."/>
            <person name="Goldberg J."/>
            <person name="Griggs A."/>
            <person name="Gujja S."/>
            <person name="Heiman D."/>
            <person name="Hepburn T."/>
            <person name="Howarth C."/>
            <person name="Jen D."/>
            <person name="Larson L."/>
            <person name="Lewis B."/>
            <person name="Mehta T."/>
            <person name="Park D."/>
            <person name="Pearson M."/>
            <person name="Roberts A."/>
            <person name="Saif S."/>
            <person name="Shenoy N."/>
            <person name="Sisk P."/>
            <person name="Stolte C."/>
            <person name="Sykes S."/>
            <person name="Walk T."/>
            <person name="White J."/>
            <person name="Yandava C."/>
            <person name="Burger G."/>
            <person name="Gray M.W."/>
            <person name="Holland P.W.H."/>
            <person name="King N."/>
            <person name="Lang F.B.F."/>
            <person name="Roger A.J."/>
            <person name="Ruiz-Trillo I."/>
            <person name="Lander E."/>
            <person name="Nusbaum C."/>
        </authorList>
    </citation>
    <scope>NUCLEOTIDE SEQUENCE [LARGE SCALE GENOMIC DNA]</scope>
    <source>
        <strain evidence="4">ATCC 38327</strain>
    </source>
</reference>
<evidence type="ECO:0000256" key="2">
    <source>
        <dbReference type="SAM" id="SignalP"/>
    </source>
</evidence>